<evidence type="ECO:0000259" key="5">
    <source>
        <dbReference type="PROSITE" id="PS50109"/>
    </source>
</evidence>
<dbReference type="RefSeq" id="WP_254295960.1">
    <property type="nucleotide sequence ID" value="NZ_JAMLDX010000019.1"/>
</dbReference>
<evidence type="ECO:0000313" key="6">
    <source>
        <dbReference type="EMBL" id="MCP3732471.1"/>
    </source>
</evidence>
<dbReference type="InterPro" id="IPR005467">
    <property type="entry name" value="His_kinase_dom"/>
</dbReference>
<feature type="transmembrane region" description="Helical" evidence="4">
    <location>
        <begin position="7"/>
        <end position="29"/>
    </location>
</feature>
<keyword evidence="6" id="KW-0418">Kinase</keyword>
<dbReference type="GO" id="GO:0000155">
    <property type="term" value="F:phosphorelay sensor kinase activity"/>
    <property type="evidence" value="ECO:0007669"/>
    <property type="project" value="TreeGrafter"/>
</dbReference>
<dbReference type="PANTHER" id="PTHR43547">
    <property type="entry name" value="TWO-COMPONENT HISTIDINE KINASE"/>
    <property type="match status" value="1"/>
</dbReference>
<comment type="catalytic activity">
    <reaction evidence="1">
        <text>ATP + protein L-histidine = ADP + protein N-phospho-L-histidine.</text>
        <dbReference type="EC" id="2.7.13.3"/>
    </reaction>
</comment>
<keyword evidence="3" id="KW-0597">Phosphoprotein</keyword>
<reference evidence="6" key="1">
    <citation type="submission" date="2022-05" db="EMBL/GenBank/DDBJ databases">
        <title>Sphingomonas sp. strain MG17 Genome sequencing and assembly.</title>
        <authorList>
            <person name="Kim I."/>
        </authorList>
    </citation>
    <scope>NUCLEOTIDE SEQUENCE</scope>
    <source>
        <strain evidence="6">MG17</strain>
    </source>
</reference>
<dbReference type="InterPro" id="IPR003594">
    <property type="entry name" value="HATPase_dom"/>
</dbReference>
<evidence type="ECO:0000313" key="7">
    <source>
        <dbReference type="Proteomes" id="UP001139451"/>
    </source>
</evidence>
<dbReference type="InterPro" id="IPR036890">
    <property type="entry name" value="HATPase_C_sf"/>
</dbReference>
<dbReference type="SUPFAM" id="SSF55874">
    <property type="entry name" value="ATPase domain of HSP90 chaperone/DNA topoisomerase II/histidine kinase"/>
    <property type="match status" value="1"/>
</dbReference>
<dbReference type="EC" id="2.7.13.3" evidence="2"/>
<dbReference type="InterPro" id="IPR004358">
    <property type="entry name" value="Sig_transdc_His_kin-like_C"/>
</dbReference>
<evidence type="ECO:0000256" key="2">
    <source>
        <dbReference type="ARBA" id="ARBA00012438"/>
    </source>
</evidence>
<proteinExistence type="predicted"/>
<dbReference type="Pfam" id="PF02518">
    <property type="entry name" value="HATPase_c"/>
    <property type="match status" value="1"/>
</dbReference>
<accession>A0A9X2HQB4</accession>
<keyword evidence="4" id="KW-0472">Membrane</keyword>
<keyword evidence="4" id="KW-0812">Transmembrane</keyword>
<feature type="domain" description="Histidine kinase" evidence="5">
    <location>
        <begin position="229"/>
        <end position="435"/>
    </location>
</feature>
<comment type="caution">
    <text evidence="6">The sequence shown here is derived from an EMBL/GenBank/DDBJ whole genome shotgun (WGS) entry which is preliminary data.</text>
</comment>
<dbReference type="Gene3D" id="3.30.565.10">
    <property type="entry name" value="Histidine kinase-like ATPase, C-terminal domain"/>
    <property type="match status" value="1"/>
</dbReference>
<feature type="transmembrane region" description="Helical" evidence="4">
    <location>
        <begin position="35"/>
        <end position="56"/>
    </location>
</feature>
<keyword evidence="7" id="KW-1185">Reference proteome</keyword>
<evidence type="ECO:0000256" key="3">
    <source>
        <dbReference type="ARBA" id="ARBA00022553"/>
    </source>
</evidence>
<dbReference type="Proteomes" id="UP001139451">
    <property type="component" value="Unassembled WGS sequence"/>
</dbReference>
<organism evidence="6 7">
    <name type="scientific">Sphingomonas tagetis</name>
    <dbReference type="NCBI Taxonomy" id="2949092"/>
    <lineage>
        <taxon>Bacteria</taxon>
        <taxon>Pseudomonadati</taxon>
        <taxon>Pseudomonadota</taxon>
        <taxon>Alphaproteobacteria</taxon>
        <taxon>Sphingomonadales</taxon>
        <taxon>Sphingomonadaceae</taxon>
        <taxon>Sphingomonas</taxon>
    </lineage>
</organism>
<gene>
    <name evidence="6" type="ORF">M9978_18775</name>
</gene>
<dbReference type="PROSITE" id="PS50109">
    <property type="entry name" value="HIS_KIN"/>
    <property type="match status" value="1"/>
</dbReference>
<dbReference type="SMART" id="SM00387">
    <property type="entry name" value="HATPase_c"/>
    <property type="match status" value="1"/>
</dbReference>
<protein>
    <recommendedName>
        <fullName evidence="2">histidine kinase</fullName>
        <ecNumber evidence="2">2.7.13.3</ecNumber>
    </recommendedName>
</protein>
<keyword evidence="4" id="KW-1133">Transmembrane helix</keyword>
<sequence>MGSEHRFTLVLFGWIALLLAALAAAVWAFSQPGLAVVRLVALGTAAGSVAGLVGQVRRTNLLLARFVEALRHGDFSASFDAGGGAGFDRLGNALTGAMRDLRAERAKGLEAQRFLEVLLDDLPVALLTVDTVHGVQLRNKAARRLLTRDVGTRPEDYRVYGEAFAQRMLGSGGLNEVLELEVGGVSQRCLVRTGLAERPGLPVRIVTIEPMQGTLDTAEMGMQTDLVRVLAHEMLNSLTPVTSLAGSAVVLLGEENPNIAEARAAVLTLARRSEGLRRFIESYRAVAHPLDPRVRSFAAAPFAAELERLFKADWIEHRLTVSVDPSLILHADPDLLAQAMLNLLRNAAQAGSSNVRLSFEQHGGAVLITVEDDGAGVPEAIRNDVFLPFFTTRRGGSGIGLNLVRQIVVAHGWTISLAHSPLGGAQFRIVAHRGSSNPARAPD</sequence>
<evidence type="ECO:0000256" key="1">
    <source>
        <dbReference type="ARBA" id="ARBA00000085"/>
    </source>
</evidence>
<dbReference type="PRINTS" id="PR00344">
    <property type="entry name" value="BCTRLSENSOR"/>
</dbReference>
<name>A0A9X2HQB4_9SPHN</name>
<dbReference type="PANTHER" id="PTHR43547:SF2">
    <property type="entry name" value="HYBRID SIGNAL TRANSDUCTION HISTIDINE KINASE C"/>
    <property type="match status" value="1"/>
</dbReference>
<dbReference type="AlphaFoldDB" id="A0A9X2HQB4"/>
<evidence type="ECO:0000256" key="4">
    <source>
        <dbReference type="SAM" id="Phobius"/>
    </source>
</evidence>
<keyword evidence="6" id="KW-0808">Transferase</keyword>
<dbReference type="EMBL" id="JAMLDX010000019">
    <property type="protein sequence ID" value="MCP3732471.1"/>
    <property type="molecule type" value="Genomic_DNA"/>
</dbReference>